<protein>
    <submittedName>
        <fullName evidence="4">Uncharacterized protein</fullName>
    </submittedName>
</protein>
<dbReference type="InterPro" id="IPR050468">
    <property type="entry name" value="Cuticle_Struct_Prot"/>
</dbReference>
<dbReference type="PANTHER" id="PTHR10380:SF173">
    <property type="entry name" value="CUTICULAR PROTEIN 47EF, ISOFORM C-RELATED"/>
    <property type="match status" value="1"/>
</dbReference>
<keyword evidence="5" id="KW-1185">Reference proteome</keyword>
<dbReference type="PANTHER" id="PTHR10380">
    <property type="entry name" value="CUTICLE PROTEIN"/>
    <property type="match status" value="1"/>
</dbReference>
<accession>A0A9P0FL24</accession>
<sequence length="142" mass="15406">MFKSIVLLSVVACSLAAVLPDGENVHVNVPIVSVENVVEPDGAFHFNYESADGTKVHEEGTIKAGSKPEEVVESVQGGYEFMSPEGKKILVQYIADENGFQPQSDILPVAPPIPEAIARSIKYNMEHPQKDDAYVVQKKVVA</sequence>
<dbReference type="PRINTS" id="PR00947">
    <property type="entry name" value="CUTICLE"/>
</dbReference>
<dbReference type="Pfam" id="PF00379">
    <property type="entry name" value="Chitin_bind_4"/>
    <property type="match status" value="1"/>
</dbReference>
<dbReference type="PROSITE" id="PS00233">
    <property type="entry name" value="CHIT_BIND_RR_1"/>
    <property type="match status" value="1"/>
</dbReference>
<keyword evidence="1 2" id="KW-0193">Cuticle</keyword>
<dbReference type="GO" id="GO:0008010">
    <property type="term" value="F:structural constituent of chitin-based larval cuticle"/>
    <property type="evidence" value="ECO:0007669"/>
    <property type="project" value="TreeGrafter"/>
</dbReference>
<proteinExistence type="predicted"/>
<evidence type="ECO:0000256" key="2">
    <source>
        <dbReference type="PROSITE-ProRule" id="PRU00497"/>
    </source>
</evidence>
<dbReference type="OrthoDB" id="6379191at2759"/>
<dbReference type="EMBL" id="OV121136">
    <property type="protein sequence ID" value="CAH0558116.1"/>
    <property type="molecule type" value="Genomic_DNA"/>
</dbReference>
<gene>
    <name evidence="4" type="ORF">MELIAE_LOCUS8658</name>
</gene>
<reference evidence="4" key="1">
    <citation type="submission" date="2021-12" db="EMBL/GenBank/DDBJ databases">
        <authorList>
            <person name="King R."/>
        </authorList>
    </citation>
    <scope>NUCLEOTIDE SEQUENCE</scope>
</reference>
<dbReference type="InterPro" id="IPR000618">
    <property type="entry name" value="Insect_cuticle"/>
</dbReference>
<evidence type="ECO:0000256" key="1">
    <source>
        <dbReference type="ARBA" id="ARBA00022460"/>
    </source>
</evidence>
<dbReference type="GO" id="GO:0062129">
    <property type="term" value="C:chitin-based extracellular matrix"/>
    <property type="evidence" value="ECO:0007669"/>
    <property type="project" value="TreeGrafter"/>
</dbReference>
<keyword evidence="3" id="KW-0732">Signal</keyword>
<dbReference type="InterPro" id="IPR031311">
    <property type="entry name" value="CHIT_BIND_RR_consensus"/>
</dbReference>
<dbReference type="AlphaFoldDB" id="A0A9P0FL24"/>
<evidence type="ECO:0000313" key="4">
    <source>
        <dbReference type="EMBL" id="CAH0558116.1"/>
    </source>
</evidence>
<dbReference type="Proteomes" id="UP001154078">
    <property type="component" value="Chromosome 5"/>
</dbReference>
<organism evidence="4 5">
    <name type="scientific">Brassicogethes aeneus</name>
    <name type="common">Rape pollen beetle</name>
    <name type="synonym">Meligethes aeneus</name>
    <dbReference type="NCBI Taxonomy" id="1431903"/>
    <lineage>
        <taxon>Eukaryota</taxon>
        <taxon>Metazoa</taxon>
        <taxon>Ecdysozoa</taxon>
        <taxon>Arthropoda</taxon>
        <taxon>Hexapoda</taxon>
        <taxon>Insecta</taxon>
        <taxon>Pterygota</taxon>
        <taxon>Neoptera</taxon>
        <taxon>Endopterygota</taxon>
        <taxon>Coleoptera</taxon>
        <taxon>Polyphaga</taxon>
        <taxon>Cucujiformia</taxon>
        <taxon>Nitidulidae</taxon>
        <taxon>Meligethinae</taxon>
        <taxon>Brassicogethes</taxon>
    </lineage>
</organism>
<feature type="chain" id="PRO_5040157106" evidence="3">
    <location>
        <begin position="17"/>
        <end position="142"/>
    </location>
</feature>
<feature type="signal peptide" evidence="3">
    <location>
        <begin position="1"/>
        <end position="16"/>
    </location>
</feature>
<name>A0A9P0FL24_BRAAE</name>
<dbReference type="PROSITE" id="PS51155">
    <property type="entry name" value="CHIT_BIND_RR_2"/>
    <property type="match status" value="1"/>
</dbReference>
<evidence type="ECO:0000256" key="3">
    <source>
        <dbReference type="SAM" id="SignalP"/>
    </source>
</evidence>
<evidence type="ECO:0000313" key="5">
    <source>
        <dbReference type="Proteomes" id="UP001154078"/>
    </source>
</evidence>